<sequence>MKVISIKSIGNPKTLQIQNIAKPHIHNDFDVLVNIKAAGVNPIDSKLRSGVYPLTKFPAILGCDGSGIVEEIGPKVTKVKKGDAVYFFHGGLDGIQGNYAEYKVLNQRFLAHKPESLTFVEAAAAPLVLITAWEALFDHAQLTKNKTIFI</sequence>
<accession>A0A382G371</accession>
<dbReference type="InterPro" id="IPR013154">
    <property type="entry name" value="ADH-like_N"/>
</dbReference>
<dbReference type="InterPro" id="IPR011032">
    <property type="entry name" value="GroES-like_sf"/>
</dbReference>
<feature type="domain" description="Alcohol dehydrogenase-like N-terminal" evidence="2">
    <location>
        <begin position="30"/>
        <end position="114"/>
    </location>
</feature>
<name>A0A382G371_9ZZZZ</name>
<evidence type="ECO:0000259" key="2">
    <source>
        <dbReference type="Pfam" id="PF08240"/>
    </source>
</evidence>
<organism evidence="3">
    <name type="scientific">marine metagenome</name>
    <dbReference type="NCBI Taxonomy" id="408172"/>
    <lineage>
        <taxon>unclassified sequences</taxon>
        <taxon>metagenomes</taxon>
        <taxon>ecological metagenomes</taxon>
    </lineage>
</organism>
<dbReference type="InterPro" id="IPR051603">
    <property type="entry name" value="Zinc-ADH_QOR/CCCR"/>
</dbReference>
<dbReference type="SUPFAM" id="SSF50129">
    <property type="entry name" value="GroES-like"/>
    <property type="match status" value="1"/>
</dbReference>
<dbReference type="PANTHER" id="PTHR44154:SF1">
    <property type="entry name" value="QUINONE OXIDOREDUCTASE"/>
    <property type="match status" value="1"/>
</dbReference>
<dbReference type="Pfam" id="PF08240">
    <property type="entry name" value="ADH_N"/>
    <property type="match status" value="1"/>
</dbReference>
<dbReference type="PANTHER" id="PTHR44154">
    <property type="entry name" value="QUINONE OXIDOREDUCTASE"/>
    <property type="match status" value="1"/>
</dbReference>
<protein>
    <recommendedName>
        <fullName evidence="2">Alcohol dehydrogenase-like N-terminal domain-containing protein</fullName>
    </recommendedName>
</protein>
<dbReference type="EMBL" id="UINC01053144">
    <property type="protein sequence ID" value="SVB69312.1"/>
    <property type="molecule type" value="Genomic_DNA"/>
</dbReference>
<reference evidence="3" key="1">
    <citation type="submission" date="2018-05" db="EMBL/GenBank/DDBJ databases">
        <authorList>
            <person name="Lanie J.A."/>
            <person name="Ng W.-L."/>
            <person name="Kazmierczak K.M."/>
            <person name="Andrzejewski T.M."/>
            <person name="Davidsen T.M."/>
            <person name="Wayne K.J."/>
            <person name="Tettelin H."/>
            <person name="Glass J.I."/>
            <person name="Rusch D."/>
            <person name="Podicherti R."/>
            <person name="Tsui H.-C.T."/>
            <person name="Winkler M.E."/>
        </authorList>
    </citation>
    <scope>NUCLEOTIDE SEQUENCE</scope>
</reference>
<proteinExistence type="predicted"/>
<dbReference type="AlphaFoldDB" id="A0A382G371"/>
<dbReference type="Gene3D" id="3.90.180.10">
    <property type="entry name" value="Medium-chain alcohol dehydrogenases, catalytic domain"/>
    <property type="match status" value="1"/>
</dbReference>
<keyword evidence="1" id="KW-0521">NADP</keyword>
<feature type="non-terminal residue" evidence="3">
    <location>
        <position position="150"/>
    </location>
</feature>
<evidence type="ECO:0000313" key="3">
    <source>
        <dbReference type="EMBL" id="SVB69312.1"/>
    </source>
</evidence>
<gene>
    <name evidence="3" type="ORF">METZ01_LOCUS222166</name>
</gene>
<evidence type="ECO:0000256" key="1">
    <source>
        <dbReference type="ARBA" id="ARBA00022857"/>
    </source>
</evidence>